<dbReference type="EC" id="5.4.99.16" evidence="3"/>
<dbReference type="InterPro" id="IPR006047">
    <property type="entry name" value="GH13_cat_dom"/>
</dbReference>
<gene>
    <name evidence="9" type="primary">treS</name>
    <name evidence="9" type="ORF">SAC06_07165</name>
</gene>
<dbReference type="GO" id="GO:0047471">
    <property type="term" value="F:maltose alpha-D-glucosyltransferase activity"/>
    <property type="evidence" value="ECO:0007669"/>
    <property type="project" value="UniProtKB-EC"/>
</dbReference>
<dbReference type="PANTHER" id="PTHR10357">
    <property type="entry name" value="ALPHA-AMYLASE FAMILY MEMBER"/>
    <property type="match status" value="1"/>
</dbReference>
<evidence type="ECO:0000259" key="8">
    <source>
        <dbReference type="SMART" id="SM00642"/>
    </source>
</evidence>
<dbReference type="FunFam" id="3.20.20.80:FF:000055">
    <property type="entry name" value="Trehalose synthase"/>
    <property type="match status" value="1"/>
</dbReference>
<dbReference type="EMBL" id="CP138335">
    <property type="protein sequence ID" value="XBW07422.1"/>
    <property type="molecule type" value="Genomic_DNA"/>
</dbReference>
<dbReference type="CDD" id="cd11334">
    <property type="entry name" value="AmyAc_TreS"/>
    <property type="match status" value="1"/>
</dbReference>
<dbReference type="AlphaFoldDB" id="A0AAU7V807"/>
<evidence type="ECO:0000256" key="6">
    <source>
        <dbReference type="ARBA" id="ARBA00023235"/>
    </source>
</evidence>
<dbReference type="SUPFAM" id="SSF51011">
    <property type="entry name" value="Glycosyl hydrolase domain"/>
    <property type="match status" value="1"/>
</dbReference>
<comment type="similarity">
    <text evidence="2">Belongs to the glycosyl hydrolase 13 family. TreS subfamily.</text>
</comment>
<evidence type="ECO:0000313" key="9">
    <source>
        <dbReference type="EMBL" id="XBW07422.1"/>
    </source>
</evidence>
<sequence>MTDSLPVAPLPEDAAELAAEARSDLEWYRDAVFYQVVLPSFADGNKDGIGDFVGLTNKLDYLSWLGIDAVWVPPFYPSPLGDGGYDVADYLDVAPQYGTLGDFDRFVEEAHRQGIKVVIDLVMNHTSSAHPWFEASRTDPDGPYGDYYVWRDTDQDYPDVRVIFVDTEESNWAWDEVRGQYYWHRFFSHQPDLNFENPAVREEMLSVVRFWCARGIDGLRLDAIPYLYEAEGTNGENLPATHHFIAEVRRVLDQEFPGIVLVAEANQPPGQVVEYFGTPDAPECHMCFHFPLMPQIFKAVKSEETSGLLSAWQHTPVPPAGGLWGLFLRNHDELTLEMVSDEERWQMYKWYAPEPRMRANVGIRRRLSPLLDADRPTLELVHALLLSLPGAPFLYYGDEIGMGDTIELYDRDGVRTPMQWDDTEGAGFSEAPIERFYLPLVSREGYSSQEVNVATQEGDPDSWLNWVRALLAARKAVRTLQDGLFDIIQTDDPAVFAYWRRGTWRALGDNAPVLCVFNFSTEPKVVSLEMAEVEPAASARWVAGNAVVEHARGRWQAQLPPRGFGWVEFG</sequence>
<comment type="catalytic activity">
    <reaction evidence="1">
        <text>D-maltose = alpha,alpha-trehalose</text>
        <dbReference type="Rhea" id="RHEA:15145"/>
        <dbReference type="ChEBI" id="CHEBI:16551"/>
        <dbReference type="ChEBI" id="CHEBI:17306"/>
        <dbReference type="EC" id="5.4.99.16"/>
    </reaction>
</comment>
<dbReference type="RefSeq" id="WP_350257628.1">
    <property type="nucleotide sequence ID" value="NZ_CP138335.1"/>
</dbReference>
<evidence type="ECO:0000256" key="3">
    <source>
        <dbReference type="ARBA" id="ARBA00012619"/>
    </source>
</evidence>
<protein>
    <recommendedName>
        <fullName evidence="3">maltose alpha-D-glucosyltransferase</fullName>
        <ecNumber evidence="3">5.4.99.16</ecNumber>
    </recommendedName>
    <alternativeName>
        <fullName evidence="7">Maltose alpha-D-glucosyltransferase</fullName>
    </alternativeName>
</protein>
<dbReference type="NCBIfam" id="TIGR02456">
    <property type="entry name" value="treS_nterm"/>
    <property type="match status" value="1"/>
</dbReference>
<dbReference type="SUPFAM" id="SSF51445">
    <property type="entry name" value="(Trans)glycosidases"/>
    <property type="match status" value="1"/>
</dbReference>
<evidence type="ECO:0000256" key="4">
    <source>
        <dbReference type="ARBA" id="ARBA00022723"/>
    </source>
</evidence>
<keyword evidence="5" id="KW-0106">Calcium</keyword>
<organism evidence="9">
    <name type="scientific">Scrofimicrobium appendicitidis</name>
    <dbReference type="NCBI Taxonomy" id="3079930"/>
    <lineage>
        <taxon>Bacteria</taxon>
        <taxon>Bacillati</taxon>
        <taxon>Actinomycetota</taxon>
        <taxon>Actinomycetes</taxon>
        <taxon>Actinomycetales</taxon>
        <taxon>Actinomycetaceae</taxon>
        <taxon>Scrofimicrobium</taxon>
    </lineage>
</organism>
<dbReference type="InterPro" id="IPR012810">
    <property type="entry name" value="TreS/a-amylase_N"/>
</dbReference>
<accession>A0AAU7V807</accession>
<dbReference type="InterPro" id="IPR013780">
    <property type="entry name" value="Glyco_hydro_b"/>
</dbReference>
<evidence type="ECO:0000256" key="1">
    <source>
        <dbReference type="ARBA" id="ARBA00001595"/>
    </source>
</evidence>
<dbReference type="Gene3D" id="3.20.20.80">
    <property type="entry name" value="Glycosidases"/>
    <property type="match status" value="1"/>
</dbReference>
<dbReference type="InterPro" id="IPR017853">
    <property type="entry name" value="GH"/>
</dbReference>
<name>A0AAU7V807_9ACTO</name>
<reference evidence="9" key="1">
    <citation type="submission" date="2023-11" db="EMBL/GenBank/DDBJ databases">
        <title>Scrofimicrobium hongkongense sp. nov., isolated from a patient with peritonitis.</title>
        <authorList>
            <person name="Lao H.Y."/>
            <person name="Wong A.Y.P."/>
            <person name="Ng T.L."/>
            <person name="Wong R.Y.L."/>
            <person name="Yau M.C.Y."/>
            <person name="Lam J.Y.W."/>
            <person name="Siu G.K.H."/>
        </authorList>
    </citation>
    <scope>NUCLEOTIDE SEQUENCE</scope>
    <source>
        <strain evidence="9">R131</strain>
    </source>
</reference>
<evidence type="ECO:0000256" key="7">
    <source>
        <dbReference type="ARBA" id="ARBA00031378"/>
    </source>
</evidence>
<evidence type="ECO:0000256" key="5">
    <source>
        <dbReference type="ARBA" id="ARBA00022837"/>
    </source>
</evidence>
<dbReference type="GO" id="GO:0046872">
    <property type="term" value="F:metal ion binding"/>
    <property type="evidence" value="ECO:0007669"/>
    <property type="project" value="UniProtKB-KW"/>
</dbReference>
<dbReference type="SMART" id="SM00642">
    <property type="entry name" value="Aamy"/>
    <property type="match status" value="1"/>
</dbReference>
<dbReference type="Pfam" id="PF00128">
    <property type="entry name" value="Alpha-amylase"/>
    <property type="match status" value="2"/>
</dbReference>
<evidence type="ECO:0000256" key="2">
    <source>
        <dbReference type="ARBA" id="ARBA00005496"/>
    </source>
</evidence>
<keyword evidence="6 9" id="KW-0413">Isomerase</keyword>
<keyword evidence="4" id="KW-0479">Metal-binding</keyword>
<dbReference type="Gene3D" id="2.60.40.1180">
    <property type="entry name" value="Golgi alpha-mannosidase II"/>
    <property type="match status" value="1"/>
</dbReference>
<dbReference type="InterPro" id="IPR045857">
    <property type="entry name" value="O16G_dom_2"/>
</dbReference>
<proteinExistence type="inferred from homology"/>
<dbReference type="KEGG" id="sapp:SAC06_07165"/>
<feature type="domain" description="Glycosyl hydrolase family 13 catalytic" evidence="8">
    <location>
        <begin position="35"/>
        <end position="474"/>
    </location>
</feature>
<dbReference type="GO" id="GO:0005975">
    <property type="term" value="P:carbohydrate metabolic process"/>
    <property type="evidence" value="ECO:0007669"/>
    <property type="project" value="InterPro"/>
</dbReference>
<dbReference type="PANTHER" id="PTHR10357:SF219">
    <property type="entry name" value="MALTOSE ALPHA-D-GLUCOSYLTRANSFERASE"/>
    <property type="match status" value="1"/>
</dbReference>
<dbReference type="Gene3D" id="3.90.400.10">
    <property type="entry name" value="Oligo-1,6-glucosidase, Domain 2"/>
    <property type="match status" value="1"/>
</dbReference>